<evidence type="ECO:0000256" key="1">
    <source>
        <dbReference type="SAM" id="MobiDB-lite"/>
    </source>
</evidence>
<keyword evidence="2" id="KW-0812">Transmembrane</keyword>
<keyword evidence="2" id="KW-0472">Membrane</keyword>
<evidence type="ECO:0000256" key="2">
    <source>
        <dbReference type="SAM" id="Phobius"/>
    </source>
</evidence>
<dbReference type="Proteomes" id="UP000587527">
    <property type="component" value="Unassembled WGS sequence"/>
</dbReference>
<keyword evidence="4" id="KW-1185">Reference proteome</keyword>
<gene>
    <name evidence="3" type="ORF">F4553_001354</name>
</gene>
<dbReference type="AlphaFoldDB" id="A0A841BK06"/>
<keyword evidence="2" id="KW-1133">Transmembrane helix</keyword>
<evidence type="ECO:0008006" key="5">
    <source>
        <dbReference type="Google" id="ProtNLM"/>
    </source>
</evidence>
<feature type="transmembrane region" description="Helical" evidence="2">
    <location>
        <begin position="6"/>
        <end position="27"/>
    </location>
</feature>
<accession>A0A841BK06</accession>
<evidence type="ECO:0000313" key="3">
    <source>
        <dbReference type="EMBL" id="MBB5867975.1"/>
    </source>
</evidence>
<proteinExistence type="predicted"/>
<feature type="region of interest" description="Disordered" evidence="1">
    <location>
        <begin position="533"/>
        <end position="595"/>
    </location>
</feature>
<dbReference type="EMBL" id="JACHMN010000002">
    <property type="protein sequence ID" value="MBB5867975.1"/>
    <property type="molecule type" value="Genomic_DNA"/>
</dbReference>
<protein>
    <recommendedName>
        <fullName evidence="5">DUF2510 domain-containing protein</fullName>
    </recommendedName>
</protein>
<organism evidence="3 4">
    <name type="scientific">Allocatelliglobosispora scoriae</name>
    <dbReference type="NCBI Taxonomy" id="643052"/>
    <lineage>
        <taxon>Bacteria</taxon>
        <taxon>Bacillati</taxon>
        <taxon>Actinomycetota</taxon>
        <taxon>Actinomycetes</taxon>
        <taxon>Micromonosporales</taxon>
        <taxon>Micromonosporaceae</taxon>
        <taxon>Allocatelliglobosispora</taxon>
    </lineage>
</organism>
<sequence length="595" mass="64437">MENSGSASPEIICCLLFIAVIAAAIYLSNRGRNSPGRATADMSSAPARAVGIVLRPRNRQDLDEDLRSSRPEMVDIELNEVDVYPLSWGTGVEAPYVDVARANGYEVVDRSSGGRAPNYGWRGPGDRWVRLRLRQKRSSPPPAAATIAPPRPSPAVDASELTLAAGEAALFEVAPTDALERHIQDLLNCGGDMGRANAAAKQIFIATPSPRDPSDRITDQEGVDELLERPWRWLAFVCRSAHADGRDVLSARIGLLCWLWNSSLIPQDADIQMGALVEAPVAVQAFIYRTSIEALRRLPGGTVLGGDWTGQFKATDTLLRIEASLPKLVGVGESDLSTAPDHGTSLPALPRVDALAAACLSRIRSLPVSAASEYGEPITDIYGLKPAADEVRQVLLQDQALYAWVTARTMTMLESALRSGEGGWSGLLPVAMASVGFESESGLRADLRGALPANVMERVNGLHGYSTTIFIAITMPPDVAGGQGIDLYRHLFESADRNTRETAFDIIAWACVIIARLTHCGYIGAFPSDGSGVSEPTRMIDPGWYPDPHSPDPESTGRVSRQRYWDGQDWTDEARTRTGQQWRPWTAPLRRAPGL</sequence>
<comment type="caution">
    <text evidence="3">The sequence shown here is derived from an EMBL/GenBank/DDBJ whole genome shotgun (WGS) entry which is preliminary data.</text>
</comment>
<name>A0A841BK06_9ACTN</name>
<dbReference type="RefSeq" id="WP_184833544.1">
    <property type="nucleotide sequence ID" value="NZ_JACHMN010000002.1"/>
</dbReference>
<reference evidence="3 4" key="1">
    <citation type="submission" date="2020-08" db="EMBL/GenBank/DDBJ databases">
        <title>Sequencing the genomes of 1000 actinobacteria strains.</title>
        <authorList>
            <person name="Klenk H.-P."/>
        </authorList>
    </citation>
    <scope>NUCLEOTIDE SEQUENCE [LARGE SCALE GENOMIC DNA]</scope>
    <source>
        <strain evidence="3 4">DSM 45362</strain>
    </source>
</reference>
<evidence type="ECO:0000313" key="4">
    <source>
        <dbReference type="Proteomes" id="UP000587527"/>
    </source>
</evidence>